<protein>
    <submittedName>
        <fullName evidence="1">Uncharacterized protein</fullName>
    </submittedName>
</protein>
<sequence>MEFAFECLRPGLAWFRAAAWEVQEAGVRTTGFVDQEDLVGVAMRA</sequence>
<evidence type="ECO:0000313" key="2">
    <source>
        <dbReference type="Proteomes" id="UP000555407"/>
    </source>
</evidence>
<name>A0A7X6A452_9ACTN</name>
<gene>
    <name evidence="1" type="ORF">BJY22_006833</name>
</gene>
<evidence type="ECO:0000313" key="1">
    <source>
        <dbReference type="EMBL" id="NIK61116.1"/>
    </source>
</evidence>
<organism evidence="1 2">
    <name type="scientific">Kribbella shirazensis</name>
    <dbReference type="NCBI Taxonomy" id="1105143"/>
    <lineage>
        <taxon>Bacteria</taxon>
        <taxon>Bacillati</taxon>
        <taxon>Actinomycetota</taxon>
        <taxon>Actinomycetes</taxon>
        <taxon>Propionibacteriales</taxon>
        <taxon>Kribbellaceae</taxon>
        <taxon>Kribbella</taxon>
    </lineage>
</organism>
<proteinExistence type="predicted"/>
<keyword evidence="2" id="KW-1185">Reference proteome</keyword>
<comment type="caution">
    <text evidence="1">The sequence shown here is derived from an EMBL/GenBank/DDBJ whole genome shotgun (WGS) entry which is preliminary data.</text>
</comment>
<dbReference type="EMBL" id="JAASRO010000001">
    <property type="protein sequence ID" value="NIK61116.1"/>
    <property type="molecule type" value="Genomic_DNA"/>
</dbReference>
<dbReference type="AlphaFoldDB" id="A0A7X6A452"/>
<dbReference type="Proteomes" id="UP000555407">
    <property type="component" value="Unassembled WGS sequence"/>
</dbReference>
<reference evidence="1 2" key="1">
    <citation type="submission" date="2020-03" db="EMBL/GenBank/DDBJ databases">
        <title>Sequencing the genomes of 1000 actinobacteria strains.</title>
        <authorList>
            <person name="Klenk H.-P."/>
        </authorList>
    </citation>
    <scope>NUCLEOTIDE SEQUENCE [LARGE SCALE GENOMIC DNA]</scope>
    <source>
        <strain evidence="1 2">DSM 45490</strain>
    </source>
</reference>
<accession>A0A7X6A452</accession>